<evidence type="ECO:0000256" key="1">
    <source>
        <dbReference type="SAM" id="SignalP"/>
    </source>
</evidence>
<sequence length="432" mass="48170" precursor="true">MRTLFASMVVLCWLASGVALAELPAPDAWQPNWLTLQDDQTSDDEEPKNDAPKIACWLDKEMIAEGWLQLSNDASMFGWQATNDEGWTLCANHQMYYEGQEKGWLMTTTEWTDFELVVDYTCNDEQVNSGVFIRSKLEPENPTSDCYEVNIAPESNDYPTGSIVGHARGKYEPDQLASLGGKDNQVHRLEITANGPQIVVKRDGKLVCDYVDNSPAPRLKGRIGLQYKEGVVHFRRVLLKPLNTKPIFNGKDLTGWKTDLAGPAEFSVTKAGEMQVLGGSGQAESTAVYGDFVLQYECKVNGDGANSGVFFRSIPGDKMNGYECQVQNTYVDGDRTQPKDCGTGGIYRRVNARLVNASDHEWFTTTVHADGPHIGTWVNGLQVVDWTDTRKPDDNPRRGLRTEAGTFCLQAHDPTTNLLFRNMRVQSMITQH</sequence>
<name>A0A518AMN9_9BACT</name>
<dbReference type="Proteomes" id="UP000315750">
    <property type="component" value="Chromosome"/>
</dbReference>
<evidence type="ECO:0000259" key="2">
    <source>
        <dbReference type="Pfam" id="PF06439"/>
    </source>
</evidence>
<evidence type="ECO:0000313" key="3">
    <source>
        <dbReference type="EMBL" id="QDU55990.1"/>
    </source>
</evidence>
<accession>A0A518AMN9</accession>
<proteinExistence type="predicted"/>
<keyword evidence="1" id="KW-0732">Signal</keyword>
<dbReference type="AlphaFoldDB" id="A0A518AMN9"/>
<evidence type="ECO:0000313" key="4">
    <source>
        <dbReference type="Proteomes" id="UP000315750"/>
    </source>
</evidence>
<organism evidence="3 4">
    <name type="scientific">Aeoliella mucimassa</name>
    <dbReference type="NCBI Taxonomy" id="2527972"/>
    <lineage>
        <taxon>Bacteria</taxon>
        <taxon>Pseudomonadati</taxon>
        <taxon>Planctomycetota</taxon>
        <taxon>Planctomycetia</taxon>
        <taxon>Pirellulales</taxon>
        <taxon>Lacipirellulaceae</taxon>
        <taxon>Aeoliella</taxon>
    </lineage>
</organism>
<dbReference type="RefSeq" id="WP_145246763.1">
    <property type="nucleotide sequence ID" value="NZ_CP036278.1"/>
</dbReference>
<reference evidence="3 4" key="1">
    <citation type="submission" date="2019-02" db="EMBL/GenBank/DDBJ databases">
        <title>Deep-cultivation of Planctomycetes and their phenomic and genomic characterization uncovers novel biology.</title>
        <authorList>
            <person name="Wiegand S."/>
            <person name="Jogler M."/>
            <person name="Boedeker C."/>
            <person name="Pinto D."/>
            <person name="Vollmers J."/>
            <person name="Rivas-Marin E."/>
            <person name="Kohn T."/>
            <person name="Peeters S.H."/>
            <person name="Heuer A."/>
            <person name="Rast P."/>
            <person name="Oberbeckmann S."/>
            <person name="Bunk B."/>
            <person name="Jeske O."/>
            <person name="Meyerdierks A."/>
            <person name="Storesund J.E."/>
            <person name="Kallscheuer N."/>
            <person name="Luecker S."/>
            <person name="Lage O.M."/>
            <person name="Pohl T."/>
            <person name="Merkel B.J."/>
            <person name="Hornburger P."/>
            <person name="Mueller R.-W."/>
            <person name="Bruemmer F."/>
            <person name="Labrenz M."/>
            <person name="Spormann A.M."/>
            <person name="Op den Camp H."/>
            <person name="Overmann J."/>
            <person name="Amann R."/>
            <person name="Jetten M.S.M."/>
            <person name="Mascher T."/>
            <person name="Medema M.H."/>
            <person name="Devos D.P."/>
            <person name="Kaster A.-K."/>
            <person name="Ovreas L."/>
            <person name="Rohde M."/>
            <person name="Galperin M.Y."/>
            <person name="Jogler C."/>
        </authorList>
    </citation>
    <scope>NUCLEOTIDE SEQUENCE [LARGE SCALE GENOMIC DNA]</scope>
    <source>
        <strain evidence="3 4">Pan181</strain>
    </source>
</reference>
<dbReference type="Gene3D" id="2.60.120.560">
    <property type="entry name" value="Exo-inulinase, domain 1"/>
    <property type="match status" value="2"/>
</dbReference>
<gene>
    <name evidence="3" type="ORF">Pan181_21920</name>
</gene>
<dbReference type="EMBL" id="CP036278">
    <property type="protein sequence ID" value="QDU55990.1"/>
    <property type="molecule type" value="Genomic_DNA"/>
</dbReference>
<feature type="domain" description="3-keto-alpha-glucoside-1,2-lyase/3-keto-2-hydroxy-glucal hydratase" evidence="2">
    <location>
        <begin position="66"/>
        <end position="239"/>
    </location>
</feature>
<keyword evidence="4" id="KW-1185">Reference proteome</keyword>
<dbReference type="KEGG" id="amuc:Pan181_21920"/>
<dbReference type="InterPro" id="IPR010496">
    <property type="entry name" value="AL/BT2_dom"/>
</dbReference>
<feature type="domain" description="3-keto-alpha-glucoside-1,2-lyase/3-keto-2-hydroxy-glucal hydratase" evidence="2">
    <location>
        <begin position="245"/>
        <end position="425"/>
    </location>
</feature>
<dbReference type="OrthoDB" id="211384at2"/>
<feature type="signal peptide" evidence="1">
    <location>
        <begin position="1"/>
        <end position="21"/>
    </location>
</feature>
<dbReference type="Pfam" id="PF06439">
    <property type="entry name" value="3keto-disac_hyd"/>
    <property type="match status" value="2"/>
</dbReference>
<protein>
    <recommendedName>
        <fullName evidence="2">3-keto-alpha-glucoside-1,2-lyase/3-keto-2-hydroxy-glucal hydratase domain-containing protein</fullName>
    </recommendedName>
</protein>
<dbReference type="GO" id="GO:0016787">
    <property type="term" value="F:hydrolase activity"/>
    <property type="evidence" value="ECO:0007669"/>
    <property type="project" value="InterPro"/>
</dbReference>
<feature type="chain" id="PRO_5022018466" description="3-keto-alpha-glucoside-1,2-lyase/3-keto-2-hydroxy-glucal hydratase domain-containing protein" evidence="1">
    <location>
        <begin position="22"/>
        <end position="432"/>
    </location>
</feature>